<dbReference type="GO" id="GO:0046872">
    <property type="term" value="F:metal ion binding"/>
    <property type="evidence" value="ECO:0007669"/>
    <property type="project" value="UniProtKB-KW"/>
</dbReference>
<evidence type="ECO:0000259" key="8">
    <source>
        <dbReference type="Pfam" id="PF08245"/>
    </source>
</evidence>
<dbReference type="GO" id="GO:0005737">
    <property type="term" value="C:cytoplasm"/>
    <property type="evidence" value="ECO:0007669"/>
    <property type="project" value="TreeGrafter"/>
</dbReference>
<dbReference type="SUPFAM" id="SSF53244">
    <property type="entry name" value="MurD-like peptide ligases, peptide-binding domain"/>
    <property type="match status" value="1"/>
</dbReference>
<evidence type="ECO:0000256" key="2">
    <source>
        <dbReference type="ARBA" id="ARBA00022598"/>
    </source>
</evidence>
<evidence type="ECO:0000256" key="4">
    <source>
        <dbReference type="ARBA" id="ARBA00022741"/>
    </source>
</evidence>
<sequence length="419" mass="46773">MREESSLLKGWLARIGREHPKNVLNGLKRVHDVAVRLEVLRPAQTVIVVAGTNGKGSTAVFLEQILLSAGTRVGTTLSPHLHVFNERVRVQGEEVSDQRLIESFEAIEAVRNDVQLNYFEYAILAALACFNREELDYAILEVGLGGRLDAVNIVDGDLSIITSVGIDHEEYLGSDRESIGREKAGILRNGTPLIFGEPQIPESVEQRAKELGVVTYIAGRDFQEHTDVNGWRIEVVEGAERNVYHYSRTPFVAKNNAVVALQAAVLLGISVDSKIIEDVIDFRLPGRLEVVDKVDRTWILDVAHNPHAARFLSHQLKERYPGRRFSGLFGCFTDKDAVKILRELGDVLDQVVYADTTGTRGQFATELETRINLSFEGCVGGKIESSVDYLINRTQSSDLILVFGSFDLVERMRTWLFSR</sequence>
<dbReference type="InterPro" id="IPR013221">
    <property type="entry name" value="Mur_ligase_cen"/>
</dbReference>
<dbReference type="InterPro" id="IPR036565">
    <property type="entry name" value="Mur-like_cat_sf"/>
</dbReference>
<feature type="domain" description="Mur ligase C-terminal" evidence="7">
    <location>
        <begin position="286"/>
        <end position="406"/>
    </location>
</feature>
<dbReference type="GO" id="GO:0008841">
    <property type="term" value="F:dihydrofolate synthase activity"/>
    <property type="evidence" value="ECO:0007669"/>
    <property type="project" value="TreeGrafter"/>
</dbReference>
<keyword evidence="5" id="KW-0067">ATP-binding</keyword>
<dbReference type="InterPro" id="IPR004101">
    <property type="entry name" value="Mur_ligase_C"/>
</dbReference>
<evidence type="ECO:0000256" key="5">
    <source>
        <dbReference type="ARBA" id="ARBA00022840"/>
    </source>
</evidence>
<keyword evidence="2" id="KW-0436">Ligase</keyword>
<dbReference type="InterPro" id="IPR036615">
    <property type="entry name" value="Mur_ligase_C_dom_sf"/>
</dbReference>
<gene>
    <name evidence="9" type="ORF">METZ01_LOCUS20205</name>
</gene>
<protein>
    <recommendedName>
        <fullName evidence="10">Mur ligase central domain-containing protein</fullName>
    </recommendedName>
</protein>
<dbReference type="PIRSF" id="PIRSF001563">
    <property type="entry name" value="Folylpolyglu_synth"/>
    <property type="match status" value="1"/>
</dbReference>
<evidence type="ECO:0008006" key="10">
    <source>
        <dbReference type="Google" id="ProtNLM"/>
    </source>
</evidence>
<proteinExistence type="inferred from homology"/>
<name>A0A381PK32_9ZZZZ</name>
<keyword evidence="3" id="KW-0479">Metal-binding</keyword>
<dbReference type="GO" id="GO:0004326">
    <property type="term" value="F:tetrahydrofolylpolyglutamate synthase activity"/>
    <property type="evidence" value="ECO:0007669"/>
    <property type="project" value="InterPro"/>
</dbReference>
<dbReference type="NCBIfam" id="TIGR01499">
    <property type="entry name" value="folC"/>
    <property type="match status" value="1"/>
</dbReference>
<dbReference type="GO" id="GO:0005524">
    <property type="term" value="F:ATP binding"/>
    <property type="evidence" value="ECO:0007669"/>
    <property type="project" value="UniProtKB-KW"/>
</dbReference>
<dbReference type="InterPro" id="IPR001645">
    <property type="entry name" value="Folylpolyglutamate_synth"/>
</dbReference>
<organism evidence="9">
    <name type="scientific">marine metagenome</name>
    <dbReference type="NCBI Taxonomy" id="408172"/>
    <lineage>
        <taxon>unclassified sequences</taxon>
        <taxon>metagenomes</taxon>
        <taxon>ecological metagenomes</taxon>
    </lineage>
</organism>
<dbReference type="EMBL" id="UINC01001009">
    <property type="protein sequence ID" value="SUZ67351.1"/>
    <property type="molecule type" value="Genomic_DNA"/>
</dbReference>
<feature type="domain" description="Mur ligase central" evidence="8">
    <location>
        <begin position="49"/>
        <end position="189"/>
    </location>
</feature>
<dbReference type="InterPro" id="IPR018109">
    <property type="entry name" value="Folylpolyglutamate_synth_CS"/>
</dbReference>
<evidence type="ECO:0000256" key="3">
    <source>
        <dbReference type="ARBA" id="ARBA00022723"/>
    </source>
</evidence>
<reference evidence="9" key="1">
    <citation type="submission" date="2018-05" db="EMBL/GenBank/DDBJ databases">
        <authorList>
            <person name="Lanie J.A."/>
            <person name="Ng W.-L."/>
            <person name="Kazmierczak K.M."/>
            <person name="Andrzejewski T.M."/>
            <person name="Davidsen T.M."/>
            <person name="Wayne K.J."/>
            <person name="Tettelin H."/>
            <person name="Glass J.I."/>
            <person name="Rusch D."/>
            <person name="Podicherti R."/>
            <person name="Tsui H.-C.T."/>
            <person name="Winkler M.E."/>
        </authorList>
    </citation>
    <scope>NUCLEOTIDE SEQUENCE</scope>
</reference>
<dbReference type="AlphaFoldDB" id="A0A381PK32"/>
<evidence type="ECO:0000256" key="6">
    <source>
        <dbReference type="ARBA" id="ARBA00022842"/>
    </source>
</evidence>
<evidence type="ECO:0000256" key="1">
    <source>
        <dbReference type="ARBA" id="ARBA00008276"/>
    </source>
</evidence>
<keyword evidence="4" id="KW-0547">Nucleotide-binding</keyword>
<dbReference type="Pfam" id="PF08245">
    <property type="entry name" value="Mur_ligase_M"/>
    <property type="match status" value="1"/>
</dbReference>
<dbReference type="PANTHER" id="PTHR11136:SF0">
    <property type="entry name" value="DIHYDROFOLATE SYNTHETASE-RELATED"/>
    <property type="match status" value="1"/>
</dbReference>
<dbReference type="Pfam" id="PF02875">
    <property type="entry name" value="Mur_ligase_C"/>
    <property type="match status" value="1"/>
</dbReference>
<dbReference type="SUPFAM" id="SSF53623">
    <property type="entry name" value="MurD-like peptide ligases, catalytic domain"/>
    <property type="match status" value="1"/>
</dbReference>
<evidence type="ECO:0000259" key="7">
    <source>
        <dbReference type="Pfam" id="PF02875"/>
    </source>
</evidence>
<dbReference type="PANTHER" id="PTHR11136">
    <property type="entry name" value="FOLYLPOLYGLUTAMATE SYNTHASE-RELATED"/>
    <property type="match status" value="1"/>
</dbReference>
<dbReference type="PROSITE" id="PS01011">
    <property type="entry name" value="FOLYLPOLYGLU_SYNT_1"/>
    <property type="match status" value="1"/>
</dbReference>
<evidence type="ECO:0000313" key="9">
    <source>
        <dbReference type="EMBL" id="SUZ67351.1"/>
    </source>
</evidence>
<dbReference type="Gene3D" id="3.40.1190.10">
    <property type="entry name" value="Mur-like, catalytic domain"/>
    <property type="match status" value="1"/>
</dbReference>
<comment type="similarity">
    <text evidence="1">Belongs to the folylpolyglutamate synthase family.</text>
</comment>
<dbReference type="Gene3D" id="3.90.190.20">
    <property type="entry name" value="Mur ligase, C-terminal domain"/>
    <property type="match status" value="1"/>
</dbReference>
<keyword evidence="6" id="KW-0460">Magnesium</keyword>
<accession>A0A381PK32</accession>